<dbReference type="GO" id="GO:0016779">
    <property type="term" value="F:nucleotidyltransferase activity"/>
    <property type="evidence" value="ECO:0007669"/>
    <property type="project" value="UniProtKB-KW"/>
</dbReference>
<dbReference type="PANTHER" id="PTHR21485">
    <property type="entry name" value="HAD SUPERFAMILY MEMBERS CMAS AND KDSC"/>
    <property type="match status" value="1"/>
</dbReference>
<dbReference type="EMBL" id="JABMKV010000003">
    <property type="protein sequence ID" value="NQX32769.1"/>
    <property type="molecule type" value="Genomic_DNA"/>
</dbReference>
<dbReference type="Gene3D" id="3.90.550.10">
    <property type="entry name" value="Spore Coat Polysaccharide Biosynthesis Protein SpsA, Chain A"/>
    <property type="match status" value="1"/>
</dbReference>
<keyword evidence="1" id="KW-0548">Nucleotidyltransferase</keyword>
<sequence length="232" mass="25884">MINPGKIICIIPARGKSKRLPGKNIIDFLGKPLLAHSILAAKQCVYIDDIFVTTDDDDIAEVAIFYGAKIVKRPEELSSDFATTAAAIRHALNNEQVSSLNPTAVLTLQPTNPLRPENLIGQCVEAFLNCKNDIDSLISVSINRHKIGKIKDNIFEPLTYKLGERSQDMIPSYYENGLIYITKTAIILNQNDLFGKKIKPFVVDSPFSDIDIDTKDDLDWAEFIGKKYNSKL</sequence>
<evidence type="ECO:0000313" key="2">
    <source>
        <dbReference type="Proteomes" id="UP000762110"/>
    </source>
</evidence>
<dbReference type="PANTHER" id="PTHR21485:SF6">
    <property type="entry name" value="N-ACYLNEURAMINATE CYTIDYLYLTRANSFERASE-RELATED"/>
    <property type="match status" value="1"/>
</dbReference>
<protein>
    <submittedName>
        <fullName evidence="1">Acylneuraminate cytidylyltransferase family protein</fullName>
    </submittedName>
</protein>
<dbReference type="InterPro" id="IPR050793">
    <property type="entry name" value="CMP-NeuNAc_synthase"/>
</dbReference>
<dbReference type="SUPFAM" id="SSF53448">
    <property type="entry name" value="Nucleotide-diphospho-sugar transferases"/>
    <property type="match status" value="1"/>
</dbReference>
<name>A0ABX2DGW0_9SPHI</name>
<dbReference type="Pfam" id="PF02348">
    <property type="entry name" value="CTP_transf_3"/>
    <property type="match status" value="1"/>
</dbReference>
<dbReference type="InterPro" id="IPR029044">
    <property type="entry name" value="Nucleotide-diphossugar_trans"/>
</dbReference>
<keyword evidence="2" id="KW-1185">Reference proteome</keyword>
<evidence type="ECO:0000313" key="1">
    <source>
        <dbReference type="EMBL" id="NQX32769.1"/>
    </source>
</evidence>
<proteinExistence type="predicted"/>
<comment type="caution">
    <text evidence="1">The sequence shown here is derived from an EMBL/GenBank/DDBJ whole genome shotgun (WGS) entry which is preliminary data.</text>
</comment>
<reference evidence="1 2" key="1">
    <citation type="submission" date="2020-05" db="EMBL/GenBank/DDBJ databases">
        <title>Description of Pedobacter foliorum sp. nov.</title>
        <authorList>
            <person name="Qi S."/>
            <person name="Carlier A."/>
            <person name="Cnockaert M."/>
            <person name="Vandamme P."/>
        </authorList>
    </citation>
    <scope>NUCLEOTIDE SEQUENCE [LARGE SCALE GENOMIC DNA]</scope>
    <source>
        <strain evidence="1 2">LMG 31300</strain>
    </source>
</reference>
<dbReference type="Proteomes" id="UP000762110">
    <property type="component" value="Unassembled WGS sequence"/>
</dbReference>
<accession>A0ABX2DGW0</accession>
<gene>
    <name evidence="1" type="ORF">HQN85_13590</name>
</gene>
<organism evidence="1 2">
    <name type="scientific">Pedobacter boryungensis</name>
    <dbReference type="NCBI Taxonomy" id="869962"/>
    <lineage>
        <taxon>Bacteria</taxon>
        <taxon>Pseudomonadati</taxon>
        <taxon>Bacteroidota</taxon>
        <taxon>Sphingobacteriia</taxon>
        <taxon>Sphingobacteriales</taxon>
        <taxon>Sphingobacteriaceae</taxon>
        <taxon>Pedobacter</taxon>
    </lineage>
</organism>
<keyword evidence="1" id="KW-0808">Transferase</keyword>
<dbReference type="InterPro" id="IPR003329">
    <property type="entry name" value="Cytidylyl_trans"/>
</dbReference>
<dbReference type="CDD" id="cd02513">
    <property type="entry name" value="CMP-NeuAc_Synthase"/>
    <property type="match status" value="1"/>
</dbReference>